<dbReference type="Pfam" id="PF16321">
    <property type="entry name" value="Ribosom_S30AE_C"/>
    <property type="match status" value="1"/>
</dbReference>
<protein>
    <submittedName>
        <fullName evidence="3">Ribosome-associated translation inhibitor RaiA</fullName>
    </submittedName>
</protein>
<dbReference type="InterPro" id="IPR003489">
    <property type="entry name" value="RHF/RaiA"/>
</dbReference>
<dbReference type="GO" id="GO:0045900">
    <property type="term" value="P:negative regulation of translational elongation"/>
    <property type="evidence" value="ECO:0007669"/>
    <property type="project" value="TreeGrafter"/>
</dbReference>
<dbReference type="EMBL" id="CP062983">
    <property type="protein sequence ID" value="QPC80583.1"/>
    <property type="molecule type" value="Genomic_DNA"/>
</dbReference>
<proteinExistence type="predicted"/>
<gene>
    <name evidence="3" type="primary">raiA</name>
    <name evidence="3" type="ORF">G4Y79_12760</name>
</gene>
<dbReference type="CDD" id="cd00552">
    <property type="entry name" value="RaiA"/>
    <property type="match status" value="1"/>
</dbReference>
<dbReference type="NCBIfam" id="TIGR00741">
    <property type="entry name" value="yfiA"/>
    <property type="match status" value="1"/>
</dbReference>
<feature type="domain" description="Sigma 54 modulation/S30EA ribosomal protein C-terminal" evidence="2">
    <location>
        <begin position="142"/>
        <end position="197"/>
    </location>
</feature>
<sequence>MDVTIRGNNMTVTENMEEYALEKLDKLERYLPNISSVHVELAHQNSNRGPDMVSAQITVKHKRGAILRAEEKLEKEDHNTIKQALNGAIDKMYRRIRRFKGKRENRRRDAYMATPEELLVAEAMPEELALEEEQVMTMVADEQSQIFRRKRVATPAMNEYEAIEQMELLGHTFFMFYNGDTEEINVVYKRKAGGYGLISLEIQ</sequence>
<dbReference type="PANTHER" id="PTHR33231">
    <property type="entry name" value="30S RIBOSOMAL PROTEIN"/>
    <property type="match status" value="1"/>
</dbReference>
<dbReference type="Gene3D" id="3.30.505.50">
    <property type="entry name" value="Sigma 54 modulation/S30EA ribosomal protein, C-terminal domain"/>
    <property type="match status" value="1"/>
</dbReference>
<dbReference type="KEGG" id="pmet:G4Y79_12760"/>
<dbReference type="SUPFAM" id="SSF69754">
    <property type="entry name" value="Ribosome binding protein Y (YfiA homologue)"/>
    <property type="match status" value="1"/>
</dbReference>
<name>A0A7S8E561_9CHLR</name>
<dbReference type="InterPro" id="IPR036567">
    <property type="entry name" value="RHF-like"/>
</dbReference>
<dbReference type="InterPro" id="IPR050574">
    <property type="entry name" value="HPF/YfiA_ribosome-assoc"/>
</dbReference>
<evidence type="ECO:0000313" key="4">
    <source>
        <dbReference type="Proteomes" id="UP000594468"/>
    </source>
</evidence>
<accession>A0A7S8E561</accession>
<keyword evidence="4" id="KW-1185">Reference proteome</keyword>
<dbReference type="InterPro" id="IPR032528">
    <property type="entry name" value="Ribosom_S30AE_C"/>
</dbReference>
<evidence type="ECO:0000313" key="3">
    <source>
        <dbReference type="EMBL" id="QPC80583.1"/>
    </source>
</evidence>
<organism evidence="3 4">
    <name type="scientific">Phototrophicus methaneseepsis</name>
    <dbReference type="NCBI Taxonomy" id="2710758"/>
    <lineage>
        <taxon>Bacteria</taxon>
        <taxon>Bacillati</taxon>
        <taxon>Chloroflexota</taxon>
        <taxon>Candidatus Thermofontia</taxon>
        <taxon>Phototrophicales</taxon>
        <taxon>Phototrophicaceae</taxon>
        <taxon>Phototrophicus</taxon>
    </lineage>
</organism>
<dbReference type="GO" id="GO:0043024">
    <property type="term" value="F:ribosomal small subunit binding"/>
    <property type="evidence" value="ECO:0007669"/>
    <property type="project" value="TreeGrafter"/>
</dbReference>
<dbReference type="Proteomes" id="UP000594468">
    <property type="component" value="Chromosome"/>
</dbReference>
<evidence type="ECO:0000256" key="1">
    <source>
        <dbReference type="ARBA" id="ARBA00022845"/>
    </source>
</evidence>
<dbReference type="InterPro" id="IPR038416">
    <property type="entry name" value="Ribosom_S30AE_C_sf"/>
</dbReference>
<dbReference type="AlphaFoldDB" id="A0A7S8E561"/>
<dbReference type="PANTHER" id="PTHR33231:SF1">
    <property type="entry name" value="30S RIBOSOMAL PROTEIN"/>
    <property type="match status" value="1"/>
</dbReference>
<dbReference type="Gene3D" id="3.30.160.100">
    <property type="entry name" value="Ribosome hibernation promotion factor-like"/>
    <property type="match status" value="1"/>
</dbReference>
<dbReference type="Pfam" id="PF02482">
    <property type="entry name" value="Ribosomal_S30AE"/>
    <property type="match status" value="1"/>
</dbReference>
<dbReference type="GO" id="GO:0022627">
    <property type="term" value="C:cytosolic small ribosomal subunit"/>
    <property type="evidence" value="ECO:0007669"/>
    <property type="project" value="TreeGrafter"/>
</dbReference>
<dbReference type="RefSeq" id="WP_195168658.1">
    <property type="nucleotide sequence ID" value="NZ_CP062983.1"/>
</dbReference>
<reference evidence="3 4" key="1">
    <citation type="submission" date="2020-02" db="EMBL/GenBank/DDBJ databases">
        <authorList>
            <person name="Zheng R.K."/>
            <person name="Sun C.M."/>
        </authorList>
    </citation>
    <scope>NUCLEOTIDE SEQUENCE [LARGE SCALE GENOMIC DNA]</scope>
    <source>
        <strain evidence="4">rifampicinis</strain>
    </source>
</reference>
<evidence type="ECO:0000259" key="2">
    <source>
        <dbReference type="Pfam" id="PF16321"/>
    </source>
</evidence>
<keyword evidence="1" id="KW-0810">Translation regulation</keyword>